<feature type="transmembrane region" description="Helical" evidence="3">
    <location>
        <begin position="466"/>
        <end position="490"/>
    </location>
</feature>
<keyword evidence="1" id="KW-0175">Coiled coil</keyword>
<keyword evidence="3" id="KW-0812">Transmembrane</keyword>
<dbReference type="AlphaFoldDB" id="A0A1D1XSY3"/>
<gene>
    <name evidence="4" type="primary">At3g47200_69</name>
    <name evidence="4" type="ORF">g.51948</name>
</gene>
<evidence type="ECO:0000256" key="3">
    <source>
        <dbReference type="SAM" id="Phobius"/>
    </source>
</evidence>
<dbReference type="EMBL" id="GDJX01022435">
    <property type="protein sequence ID" value="JAT45501.1"/>
    <property type="molecule type" value="Transcribed_RNA"/>
</dbReference>
<organism evidence="4">
    <name type="scientific">Anthurium amnicola</name>
    <dbReference type="NCBI Taxonomy" id="1678845"/>
    <lineage>
        <taxon>Eukaryota</taxon>
        <taxon>Viridiplantae</taxon>
        <taxon>Streptophyta</taxon>
        <taxon>Embryophyta</taxon>
        <taxon>Tracheophyta</taxon>
        <taxon>Spermatophyta</taxon>
        <taxon>Magnoliopsida</taxon>
        <taxon>Liliopsida</taxon>
        <taxon>Araceae</taxon>
        <taxon>Pothoideae</taxon>
        <taxon>Potheae</taxon>
        <taxon>Anthurium</taxon>
    </lineage>
</organism>
<feature type="region of interest" description="Disordered" evidence="2">
    <location>
        <begin position="290"/>
        <end position="311"/>
    </location>
</feature>
<evidence type="ECO:0000256" key="2">
    <source>
        <dbReference type="SAM" id="MobiDB-lite"/>
    </source>
</evidence>
<accession>A0A1D1XSY3</accession>
<keyword evidence="3" id="KW-1133">Transmembrane helix</keyword>
<protein>
    <submittedName>
        <fullName evidence="4">UPF0481 protein At3g47200</fullName>
    </submittedName>
</protein>
<name>A0A1D1XSY3_9ARAE</name>
<reference evidence="4" key="1">
    <citation type="submission" date="2015-07" db="EMBL/GenBank/DDBJ databases">
        <title>Transcriptome Assembly of Anthurium amnicola.</title>
        <authorList>
            <person name="Suzuki J."/>
        </authorList>
    </citation>
    <scope>NUCLEOTIDE SEQUENCE</scope>
</reference>
<proteinExistence type="predicted"/>
<sequence length="520" mass="57824">MVAKSTATLKLRQANSEGVVAFMDRTPQGGTEVGIGEDTAPLIIGGMSWIVQIQNMVDAANTEGEKETWKKQSIYRVPACVKNLNPHAYTPQLVSFGPYHHGGEHLTPMEEHKQRSLVHFIKRSEKQLRSFVEEMEKVEQQLMDAYDRLDYEWRLRLKEGGQFLQLMIMDGCFMLEIMRFTLDSTTAAAPAAAGGTTNAESKYKDYGSNDPIFSSHGVLNVVPYIQRDMLMLENQLPLLVLDKLVAVESGKLNSTNDEAINRMVLRFFAQPHVVAPLGLHPLDVYRRSKLHGPSMSKGSPHKKQKKDGKKEGEVDIIRSAMELNEAGVRFKRSRSGSLRDIHFKGGVLSLPVVVVDDLTEYMLLNLMAFERLHVGAGNDVTSYVFFMDNLIDSAKDVSLLNSKGIIHNAVGSDKAVAKLFNTLSKDVSPDPESSLEDVHHRVSSYCQKSLNMWRANLVHTYFRNPWAFLSLAAAVFLLVLTVAQTVFSVLQWSQGLSGDEGSTPPPPPPFLAPSMSPAPR</sequence>
<evidence type="ECO:0000313" key="4">
    <source>
        <dbReference type="EMBL" id="JAT45501.1"/>
    </source>
</evidence>
<evidence type="ECO:0000256" key="1">
    <source>
        <dbReference type="SAM" id="Coils"/>
    </source>
</evidence>
<dbReference type="Pfam" id="PF03140">
    <property type="entry name" value="DUF247"/>
    <property type="match status" value="1"/>
</dbReference>
<dbReference type="InterPro" id="IPR004158">
    <property type="entry name" value="DUF247_pln"/>
</dbReference>
<dbReference type="PANTHER" id="PTHR31170:SF18">
    <property type="entry name" value="(WILD MALAYSIAN BANANA) HYPOTHETICAL PROTEIN"/>
    <property type="match status" value="1"/>
</dbReference>
<feature type="compositionally biased region" description="Pro residues" evidence="2">
    <location>
        <begin position="503"/>
        <end position="520"/>
    </location>
</feature>
<feature type="coiled-coil region" evidence="1">
    <location>
        <begin position="121"/>
        <end position="148"/>
    </location>
</feature>
<dbReference type="PANTHER" id="PTHR31170">
    <property type="entry name" value="BNAC04G53230D PROTEIN"/>
    <property type="match status" value="1"/>
</dbReference>
<keyword evidence="3" id="KW-0472">Membrane</keyword>
<feature type="region of interest" description="Disordered" evidence="2">
    <location>
        <begin position="497"/>
        <end position="520"/>
    </location>
</feature>